<dbReference type="EMBL" id="JAWDGP010001738">
    <property type="protein sequence ID" value="KAK3788710.1"/>
    <property type="molecule type" value="Genomic_DNA"/>
</dbReference>
<sequence>MFLEFEWIDRIIHQPACHLKYKSALSNPNSAMLQDLLNFLSLSDRVHLQHANLAIRNATYVPATAVDGQRGQIVNRPCVGPLADFDEVLDAGSRVRVVGVAGLQELYELLVQEAHTHKLNGRHGNTARRVFPDSMKPSMPVSLEWRAMICRW</sequence>
<protein>
    <submittedName>
        <fullName evidence="1">Uncharacterized protein</fullName>
    </submittedName>
</protein>
<name>A0AAE1AJN2_9GAST</name>
<proteinExistence type="predicted"/>
<dbReference type="Proteomes" id="UP001283361">
    <property type="component" value="Unassembled WGS sequence"/>
</dbReference>
<gene>
    <name evidence="1" type="ORF">RRG08_029164</name>
</gene>
<dbReference type="AlphaFoldDB" id="A0AAE1AJN2"/>
<evidence type="ECO:0000313" key="2">
    <source>
        <dbReference type="Proteomes" id="UP001283361"/>
    </source>
</evidence>
<evidence type="ECO:0000313" key="1">
    <source>
        <dbReference type="EMBL" id="KAK3788710.1"/>
    </source>
</evidence>
<comment type="caution">
    <text evidence="1">The sequence shown here is derived from an EMBL/GenBank/DDBJ whole genome shotgun (WGS) entry which is preliminary data.</text>
</comment>
<organism evidence="1 2">
    <name type="scientific">Elysia crispata</name>
    <name type="common">lettuce slug</name>
    <dbReference type="NCBI Taxonomy" id="231223"/>
    <lineage>
        <taxon>Eukaryota</taxon>
        <taxon>Metazoa</taxon>
        <taxon>Spiralia</taxon>
        <taxon>Lophotrochozoa</taxon>
        <taxon>Mollusca</taxon>
        <taxon>Gastropoda</taxon>
        <taxon>Heterobranchia</taxon>
        <taxon>Euthyneura</taxon>
        <taxon>Panpulmonata</taxon>
        <taxon>Sacoglossa</taxon>
        <taxon>Placobranchoidea</taxon>
        <taxon>Plakobranchidae</taxon>
        <taxon>Elysia</taxon>
    </lineage>
</organism>
<keyword evidence="2" id="KW-1185">Reference proteome</keyword>
<accession>A0AAE1AJN2</accession>
<reference evidence="1" key="1">
    <citation type="journal article" date="2023" name="G3 (Bethesda)">
        <title>A reference genome for the long-term kleptoplast-retaining sea slug Elysia crispata morphotype clarki.</title>
        <authorList>
            <person name="Eastman K.E."/>
            <person name="Pendleton A.L."/>
            <person name="Shaikh M.A."/>
            <person name="Suttiyut T."/>
            <person name="Ogas R."/>
            <person name="Tomko P."/>
            <person name="Gavelis G."/>
            <person name="Widhalm J.R."/>
            <person name="Wisecaver J.H."/>
        </authorList>
    </citation>
    <scope>NUCLEOTIDE SEQUENCE</scope>
    <source>
        <strain evidence="1">ECLA1</strain>
    </source>
</reference>